<keyword evidence="1" id="KW-1133">Transmembrane helix</keyword>
<accession>A0A1T4P0N9</accession>
<dbReference type="Proteomes" id="UP000190061">
    <property type="component" value="Unassembled WGS sequence"/>
</dbReference>
<keyword evidence="1" id="KW-0812">Transmembrane</keyword>
<dbReference type="EMBL" id="FUXP01000002">
    <property type="protein sequence ID" value="SJZ84867.1"/>
    <property type="molecule type" value="Genomic_DNA"/>
</dbReference>
<evidence type="ECO:0008006" key="4">
    <source>
        <dbReference type="Google" id="ProtNLM"/>
    </source>
</evidence>
<name>A0A1T4P0N9_9GAMM</name>
<proteinExistence type="predicted"/>
<dbReference type="OrthoDB" id="5955962at2"/>
<evidence type="ECO:0000256" key="1">
    <source>
        <dbReference type="SAM" id="Phobius"/>
    </source>
</evidence>
<keyword evidence="1" id="KW-0472">Membrane</keyword>
<dbReference type="RefSeq" id="WP_078757611.1">
    <property type="nucleotide sequence ID" value="NZ_FUXP01000002.1"/>
</dbReference>
<keyword evidence="3" id="KW-1185">Reference proteome</keyword>
<dbReference type="AlphaFoldDB" id="A0A1T4P0N9"/>
<evidence type="ECO:0000313" key="3">
    <source>
        <dbReference type="Proteomes" id="UP000190061"/>
    </source>
</evidence>
<feature type="transmembrane region" description="Helical" evidence="1">
    <location>
        <begin position="109"/>
        <end position="127"/>
    </location>
</feature>
<reference evidence="2 3" key="1">
    <citation type="submission" date="2017-02" db="EMBL/GenBank/DDBJ databases">
        <authorList>
            <person name="Peterson S.W."/>
        </authorList>
    </citation>
    <scope>NUCLEOTIDE SEQUENCE [LARGE SCALE GENOMIC DNA]</scope>
    <source>
        <strain evidence="2 3">DSM 21749</strain>
    </source>
</reference>
<gene>
    <name evidence="2" type="ORF">SAMN02745674_01013</name>
</gene>
<protein>
    <recommendedName>
        <fullName evidence="4">Signal transducing protein</fullName>
    </recommendedName>
</protein>
<evidence type="ECO:0000313" key="2">
    <source>
        <dbReference type="EMBL" id="SJZ84867.1"/>
    </source>
</evidence>
<organism evidence="2 3">
    <name type="scientific">Lysobacter spongiicola DSM 21749</name>
    <dbReference type="NCBI Taxonomy" id="1122188"/>
    <lineage>
        <taxon>Bacteria</taxon>
        <taxon>Pseudomonadati</taxon>
        <taxon>Pseudomonadota</taxon>
        <taxon>Gammaproteobacteria</taxon>
        <taxon>Lysobacterales</taxon>
        <taxon>Lysobacteraceae</taxon>
        <taxon>Novilysobacter</taxon>
    </lineage>
</organism>
<dbReference type="STRING" id="1122188.SAMN02745674_01013"/>
<sequence length="278" mass="30263">MRKVFSSRRLENAEGVAELLRKAGIEVRITNGRSYRGNRRGTFSYSDPTAPESEVWVVRSEQQLPARELLREAGLIDSTRPGEGYSFRAPLDGTAARTPANRRLLRIKLGLLALIALAVVLAGIHTLNRVDPEPQLASPPFDGSTAATLPPVARAVFASDVVVIDTPVACLGIDGGDASEHLIETLPRQEALLVPATWCVEVADEARGSFHRASGSEATIVDVHAFRPTAPDRGTVEVSAYHHRSWASYKTLEVARIEGEWQVVDVVKHVESRGLMGF</sequence>